<dbReference type="Proteomes" id="UP000681720">
    <property type="component" value="Unassembled WGS sequence"/>
</dbReference>
<accession>A0A8S2Q9V5</accession>
<sequence>MNINLFTVIVLFSIGCLSLINRINCSSGNNNNNNNNNNTTTMLILTTAQLSSINDNFKRRSARHFIYKALNFTDNNNITSSIDRIRIFDATHHYNTMRNFFTLTKTQIKVTVTTVVIISLIMLIIAIFRFK</sequence>
<evidence type="ECO:0000256" key="1">
    <source>
        <dbReference type="SAM" id="Phobius"/>
    </source>
</evidence>
<evidence type="ECO:0000313" key="3">
    <source>
        <dbReference type="EMBL" id="CAF4091770.1"/>
    </source>
</evidence>
<name>A0A8S2Q9V5_9BILA</name>
<evidence type="ECO:0000313" key="4">
    <source>
        <dbReference type="EMBL" id="CAF4103276.1"/>
    </source>
</evidence>
<protein>
    <submittedName>
        <fullName evidence="3">Uncharacterized protein</fullName>
    </submittedName>
</protein>
<keyword evidence="1" id="KW-0472">Membrane</keyword>
<proteinExistence type="predicted"/>
<dbReference type="AlphaFoldDB" id="A0A8S2Q9V5"/>
<dbReference type="EMBL" id="CAJOBH010008099">
    <property type="protein sequence ID" value="CAF4103276.1"/>
    <property type="molecule type" value="Genomic_DNA"/>
</dbReference>
<feature type="signal peptide" evidence="2">
    <location>
        <begin position="1"/>
        <end position="25"/>
    </location>
</feature>
<keyword evidence="2" id="KW-0732">Signal</keyword>
<keyword evidence="1" id="KW-1133">Transmembrane helix</keyword>
<dbReference type="EMBL" id="CAJOBI010007664">
    <property type="protein sequence ID" value="CAF4091770.1"/>
    <property type="molecule type" value="Genomic_DNA"/>
</dbReference>
<keyword evidence="1" id="KW-0812">Transmembrane</keyword>
<organism evidence="3 6">
    <name type="scientific">Rotaria magnacalcarata</name>
    <dbReference type="NCBI Taxonomy" id="392030"/>
    <lineage>
        <taxon>Eukaryota</taxon>
        <taxon>Metazoa</taxon>
        <taxon>Spiralia</taxon>
        <taxon>Gnathifera</taxon>
        <taxon>Rotifera</taxon>
        <taxon>Eurotatoria</taxon>
        <taxon>Bdelloidea</taxon>
        <taxon>Philodinida</taxon>
        <taxon>Philodinidae</taxon>
        <taxon>Rotaria</taxon>
    </lineage>
</organism>
<dbReference type="Proteomes" id="UP000681967">
    <property type="component" value="Unassembled WGS sequence"/>
</dbReference>
<evidence type="ECO:0000313" key="6">
    <source>
        <dbReference type="Proteomes" id="UP000676336"/>
    </source>
</evidence>
<evidence type="ECO:0000256" key="2">
    <source>
        <dbReference type="SAM" id="SignalP"/>
    </source>
</evidence>
<feature type="transmembrane region" description="Helical" evidence="1">
    <location>
        <begin position="108"/>
        <end position="128"/>
    </location>
</feature>
<comment type="caution">
    <text evidence="3">The sequence shown here is derived from an EMBL/GenBank/DDBJ whole genome shotgun (WGS) entry which is preliminary data.</text>
</comment>
<reference evidence="3" key="1">
    <citation type="submission" date="2021-02" db="EMBL/GenBank/DDBJ databases">
        <authorList>
            <person name="Nowell W R."/>
        </authorList>
    </citation>
    <scope>NUCLEOTIDE SEQUENCE</scope>
</reference>
<feature type="chain" id="PRO_5036434700" evidence="2">
    <location>
        <begin position="26"/>
        <end position="131"/>
    </location>
</feature>
<dbReference type="EMBL" id="CAJOBJ010012552">
    <property type="protein sequence ID" value="CAF4165777.1"/>
    <property type="molecule type" value="Genomic_DNA"/>
</dbReference>
<gene>
    <name evidence="4" type="ORF">BYL167_LOCUS19227</name>
    <name evidence="5" type="ORF">GIL414_LOCUS20144</name>
    <name evidence="3" type="ORF">SMN809_LOCUS16878</name>
</gene>
<dbReference type="Proteomes" id="UP000676336">
    <property type="component" value="Unassembled WGS sequence"/>
</dbReference>
<evidence type="ECO:0000313" key="5">
    <source>
        <dbReference type="EMBL" id="CAF4165777.1"/>
    </source>
</evidence>